<organism evidence="1 2">
    <name type="scientific">Rhizophagus clarus</name>
    <dbReference type="NCBI Taxonomy" id="94130"/>
    <lineage>
        <taxon>Eukaryota</taxon>
        <taxon>Fungi</taxon>
        <taxon>Fungi incertae sedis</taxon>
        <taxon>Mucoromycota</taxon>
        <taxon>Glomeromycotina</taxon>
        <taxon>Glomeromycetes</taxon>
        <taxon>Glomerales</taxon>
        <taxon>Glomeraceae</taxon>
        <taxon>Rhizophagus</taxon>
    </lineage>
</organism>
<evidence type="ECO:0000313" key="2">
    <source>
        <dbReference type="Proteomes" id="UP000615446"/>
    </source>
</evidence>
<accession>A0A8H3MBH5</accession>
<dbReference type="AlphaFoldDB" id="A0A8H3MBH5"/>
<name>A0A8H3MBH5_9GLOM</name>
<dbReference type="Proteomes" id="UP000615446">
    <property type="component" value="Unassembled WGS sequence"/>
</dbReference>
<keyword evidence="1" id="KW-0418">Kinase</keyword>
<protein>
    <submittedName>
        <fullName evidence="1">Kinase-like domain-containing protein</fullName>
    </submittedName>
</protein>
<reference evidence="1" key="1">
    <citation type="submission" date="2019-10" db="EMBL/GenBank/DDBJ databases">
        <title>Conservation and host-specific expression of non-tandemly repeated heterogenous ribosome RNA gene in arbuscular mycorrhizal fungi.</title>
        <authorList>
            <person name="Maeda T."/>
            <person name="Kobayashi Y."/>
            <person name="Nakagawa T."/>
            <person name="Ezawa T."/>
            <person name="Yamaguchi K."/>
            <person name="Bino T."/>
            <person name="Nishimoto Y."/>
            <person name="Shigenobu S."/>
            <person name="Kawaguchi M."/>
        </authorList>
    </citation>
    <scope>NUCLEOTIDE SEQUENCE</scope>
    <source>
        <strain evidence="1">HR1</strain>
    </source>
</reference>
<dbReference type="OrthoDB" id="2318560at2759"/>
<proteinExistence type="predicted"/>
<dbReference type="EMBL" id="BLAL01000338">
    <property type="protein sequence ID" value="GET04154.1"/>
    <property type="molecule type" value="Genomic_DNA"/>
</dbReference>
<evidence type="ECO:0000313" key="1">
    <source>
        <dbReference type="EMBL" id="GET04154.1"/>
    </source>
</evidence>
<dbReference type="GO" id="GO:0016301">
    <property type="term" value="F:kinase activity"/>
    <property type="evidence" value="ECO:0007669"/>
    <property type="project" value="UniProtKB-KW"/>
</dbReference>
<keyword evidence="1" id="KW-0808">Transferase</keyword>
<sequence>MKTNWELTKKQESLIDKLTLNKDLKKRYKENGLCYKCKQHKTSFDYCQACNSKRFQQNFKTWTSGNCDVDEFIQITQLKAKDIREVIEWIEYDKFEDVEYLAKV</sequence>
<comment type="caution">
    <text evidence="1">The sequence shown here is derived from an EMBL/GenBank/DDBJ whole genome shotgun (WGS) entry which is preliminary data.</text>
</comment>
<gene>
    <name evidence="1" type="ORF">RCL2_003045700</name>
</gene>